<keyword evidence="14" id="KW-0464">Manganese</keyword>
<reference evidence="20 21" key="1">
    <citation type="journal article" date="2011" name="Proc. Natl. Acad. Sci. U.S.A.">
        <title>Evolutionary erosion of yeast sex chromosomes by mating-type switching accidents.</title>
        <authorList>
            <person name="Gordon J.L."/>
            <person name="Armisen D."/>
            <person name="Proux-Wera E."/>
            <person name="Oheigeartaigh S.S."/>
            <person name="Byrne K.P."/>
            <person name="Wolfe K.H."/>
        </authorList>
    </citation>
    <scope>NUCLEOTIDE SEQUENCE [LARGE SCALE GENOMIC DNA]</scope>
    <source>
        <strain evidence="21">ATCC MYA-139 / BCRC 22969 / CBS 8797 / CCRC 22969 / KCTC 17520 / NBRC 10181 / NCYC 3082</strain>
    </source>
</reference>
<dbReference type="Proteomes" id="UP000006310">
    <property type="component" value="Chromosome 2"/>
</dbReference>
<accession>J7S4J0</accession>
<dbReference type="eggNOG" id="KOG3721">
    <property type="taxonomic scope" value="Eukaryota"/>
</dbReference>
<feature type="domain" description="DNA/RNA non-specific endonuclease/pyrophosphatase/phosphodiesterase" evidence="19">
    <location>
        <begin position="71"/>
        <end position="290"/>
    </location>
</feature>
<dbReference type="FunFam" id="3.40.570.10:FF:000004">
    <property type="entry name" value="Nuclease 1, mitochondrial"/>
    <property type="match status" value="1"/>
</dbReference>
<keyword evidence="8 17" id="KW-0255">Endonuclease</keyword>
<keyword evidence="10 17" id="KW-0378">Hydrolase</keyword>
<dbReference type="GO" id="GO:0000014">
    <property type="term" value="F:single-stranded DNA endodeoxyribonuclease activity"/>
    <property type="evidence" value="ECO:0007669"/>
    <property type="project" value="EnsemblFungi"/>
</dbReference>
<evidence type="ECO:0000256" key="2">
    <source>
        <dbReference type="ARBA" id="ARBA00001946"/>
    </source>
</evidence>
<dbReference type="GO" id="GO:0005634">
    <property type="term" value="C:nucleus"/>
    <property type="evidence" value="ECO:0007669"/>
    <property type="project" value="EnsemblFungi"/>
</dbReference>
<evidence type="ECO:0000256" key="11">
    <source>
        <dbReference type="ARBA" id="ARBA00022842"/>
    </source>
</evidence>
<dbReference type="CDD" id="cd00091">
    <property type="entry name" value="NUC"/>
    <property type="match status" value="1"/>
</dbReference>
<evidence type="ECO:0000256" key="4">
    <source>
        <dbReference type="ARBA" id="ARBA00010052"/>
    </source>
</evidence>
<dbReference type="Gene3D" id="3.40.570.10">
    <property type="entry name" value="Extracellular Endonuclease, subunit A"/>
    <property type="match status" value="1"/>
</dbReference>
<dbReference type="InterPro" id="IPR001604">
    <property type="entry name" value="Endo_G_ENPP1-like_dom"/>
</dbReference>
<name>J7S4J0_HUIN7</name>
<dbReference type="GO" id="GO:0006309">
    <property type="term" value="P:apoptotic DNA fragmentation"/>
    <property type="evidence" value="ECO:0007669"/>
    <property type="project" value="EnsemblFungi"/>
</dbReference>
<dbReference type="RefSeq" id="XP_022462847.1">
    <property type="nucleotide sequence ID" value="XM_022611439.1"/>
</dbReference>
<evidence type="ECO:0000259" key="18">
    <source>
        <dbReference type="SMART" id="SM00477"/>
    </source>
</evidence>
<dbReference type="PANTHER" id="PTHR13966">
    <property type="entry name" value="ENDONUCLEASE RELATED"/>
    <property type="match status" value="1"/>
</dbReference>
<feature type="binding site" evidence="16">
    <location>
        <position position="168"/>
    </location>
    <ligand>
        <name>Mg(2+)</name>
        <dbReference type="ChEBI" id="CHEBI:18420"/>
        <note>catalytic</note>
    </ligand>
</feature>
<dbReference type="KEGG" id="kng:KNAG_0B01540"/>
<keyword evidence="9" id="KW-0999">Mitochondrion inner membrane</keyword>
<feature type="active site" description="Proton acceptor" evidence="15">
    <location>
        <position position="136"/>
    </location>
</feature>
<comment type="subunit">
    <text evidence="5">Homodimer.</text>
</comment>
<evidence type="ECO:0000259" key="19">
    <source>
        <dbReference type="SMART" id="SM00892"/>
    </source>
</evidence>
<dbReference type="PANTHER" id="PTHR13966:SF5">
    <property type="entry name" value="ENDONUCLEASE G, MITOCHONDRIAL"/>
    <property type="match status" value="1"/>
</dbReference>
<dbReference type="GO" id="GO:0005743">
    <property type="term" value="C:mitochondrial inner membrane"/>
    <property type="evidence" value="ECO:0007669"/>
    <property type="project" value="UniProtKB-SubCell"/>
</dbReference>
<feature type="domain" description="ENPP1-3/EXOG-like endonuclease/phosphodiesterase" evidence="18">
    <location>
        <begin position="72"/>
        <end position="290"/>
    </location>
</feature>
<comment type="cofactor">
    <cofactor evidence="1">
        <name>Mn(2+)</name>
        <dbReference type="ChEBI" id="CHEBI:29035"/>
    </cofactor>
</comment>
<dbReference type="STRING" id="1071383.J7S4J0"/>
<dbReference type="GeneID" id="34524251"/>
<evidence type="ECO:0000256" key="1">
    <source>
        <dbReference type="ARBA" id="ARBA00001936"/>
    </source>
</evidence>
<reference evidence="21" key="2">
    <citation type="submission" date="2012-08" db="EMBL/GenBank/DDBJ databases">
        <title>Genome sequence of Kazachstania naganishii.</title>
        <authorList>
            <person name="Gordon J.L."/>
            <person name="Armisen D."/>
            <person name="Proux-Wera E."/>
            <person name="OhEigeartaigh S.S."/>
            <person name="Byrne K.P."/>
            <person name="Wolfe K.H."/>
        </authorList>
    </citation>
    <scope>NUCLEOTIDE SEQUENCE [LARGE SCALE GENOMIC DNA]</scope>
    <source>
        <strain evidence="21">ATCC MYA-139 / BCRC 22969 / CBS 8797 / CCRC 22969 / KCTC 17520 / NBRC 10181 / NCYC 3082</strain>
    </source>
</reference>
<dbReference type="Pfam" id="PF01223">
    <property type="entry name" value="Endonuclease_NS"/>
    <property type="match status" value="1"/>
</dbReference>
<gene>
    <name evidence="20" type="primary">KNAG0B01540</name>
    <name evidence="20" type="ordered locus">KNAG_0B01540</name>
</gene>
<dbReference type="GO" id="GO:0051607">
    <property type="term" value="P:defense response to virus"/>
    <property type="evidence" value="ECO:0007669"/>
    <property type="project" value="EnsemblFungi"/>
</dbReference>
<dbReference type="PROSITE" id="PS51257">
    <property type="entry name" value="PROKAR_LIPOPROTEIN"/>
    <property type="match status" value="1"/>
</dbReference>
<dbReference type="AlphaFoldDB" id="J7S4J0"/>
<comment type="cofactor">
    <cofactor evidence="2 17">
        <name>Mg(2+)</name>
        <dbReference type="ChEBI" id="CHEBI:18420"/>
    </cofactor>
</comment>
<dbReference type="InterPro" id="IPR044925">
    <property type="entry name" value="His-Me_finger_sf"/>
</dbReference>
<dbReference type="OrthoDB" id="5418055at2759"/>
<dbReference type="GO" id="GO:0006310">
    <property type="term" value="P:DNA recombination"/>
    <property type="evidence" value="ECO:0007669"/>
    <property type="project" value="EnsemblFungi"/>
</dbReference>
<dbReference type="PROSITE" id="PS01070">
    <property type="entry name" value="NUCLEASE_NON_SPEC"/>
    <property type="match status" value="1"/>
</dbReference>
<evidence type="ECO:0000256" key="12">
    <source>
        <dbReference type="ARBA" id="ARBA00023128"/>
    </source>
</evidence>
<keyword evidence="7 16" id="KW-0479">Metal-binding</keyword>
<dbReference type="GO" id="GO:0003676">
    <property type="term" value="F:nucleic acid binding"/>
    <property type="evidence" value="ECO:0007669"/>
    <property type="project" value="InterPro"/>
</dbReference>
<evidence type="ECO:0000256" key="10">
    <source>
        <dbReference type="ARBA" id="ARBA00022801"/>
    </source>
</evidence>
<evidence type="ECO:0000256" key="3">
    <source>
        <dbReference type="ARBA" id="ARBA00004273"/>
    </source>
</evidence>
<dbReference type="HOGENOM" id="CLU_055174_0_2_1"/>
<protein>
    <recommendedName>
        <fullName evidence="17">Endonuclease</fullName>
        <ecNumber evidence="17">3.1.30.-</ecNumber>
    </recommendedName>
</protein>
<evidence type="ECO:0000256" key="8">
    <source>
        <dbReference type="ARBA" id="ARBA00022759"/>
    </source>
</evidence>
<evidence type="ECO:0000256" key="9">
    <source>
        <dbReference type="ARBA" id="ARBA00022792"/>
    </source>
</evidence>
<keyword evidence="6 17" id="KW-0540">Nuclease</keyword>
<comment type="subcellular location">
    <subcellularLocation>
        <location evidence="3">Mitochondrion inner membrane</location>
    </subcellularLocation>
</comment>
<keyword evidence="13" id="KW-0472">Membrane</keyword>
<evidence type="ECO:0000256" key="13">
    <source>
        <dbReference type="ARBA" id="ARBA00023136"/>
    </source>
</evidence>
<dbReference type="SMART" id="SM00892">
    <property type="entry name" value="Endonuclease_NS"/>
    <property type="match status" value="1"/>
</dbReference>
<dbReference type="SMART" id="SM00477">
    <property type="entry name" value="NUC"/>
    <property type="match status" value="1"/>
</dbReference>
<dbReference type="SUPFAM" id="SSF54060">
    <property type="entry name" value="His-Me finger endonucleases"/>
    <property type="match status" value="1"/>
</dbReference>
<dbReference type="InterPro" id="IPR020821">
    <property type="entry name" value="ENPP1-3/EXOG-like_nuc-like"/>
</dbReference>
<evidence type="ECO:0000256" key="17">
    <source>
        <dbReference type="RuleBase" id="RU366055"/>
    </source>
</evidence>
<keyword evidence="11" id="KW-0460">Magnesium</keyword>
<dbReference type="InterPro" id="IPR044929">
    <property type="entry name" value="DNA/RNA_non-sp_Endonuclease_sf"/>
</dbReference>
<dbReference type="EC" id="3.1.30.-" evidence="17"/>
<proteinExistence type="inferred from homology"/>
<evidence type="ECO:0000256" key="16">
    <source>
        <dbReference type="PIRSR" id="PIRSR640255-2"/>
    </source>
</evidence>
<evidence type="ECO:0000313" key="20">
    <source>
        <dbReference type="EMBL" id="CCK68601.1"/>
    </source>
</evidence>
<dbReference type="GO" id="GO:0004521">
    <property type="term" value="F:RNA endonuclease activity"/>
    <property type="evidence" value="ECO:0007669"/>
    <property type="project" value="EnsemblFungi"/>
</dbReference>
<keyword evidence="21" id="KW-1185">Reference proteome</keyword>
<dbReference type="InterPro" id="IPR040255">
    <property type="entry name" value="Non-specific_endonuclease"/>
</dbReference>
<keyword evidence="12" id="KW-0496">Mitochondrion</keyword>
<evidence type="ECO:0000256" key="14">
    <source>
        <dbReference type="ARBA" id="ARBA00023211"/>
    </source>
</evidence>
<organism evidence="20 21">
    <name type="scientific">Huiozyma naganishii (strain ATCC MYA-139 / BCRC 22969 / CBS 8797 / KCTC 17520 / NBRC 10181 / NCYC 3082 / Yp74L-3)</name>
    <name type="common">Yeast</name>
    <name type="synonym">Kazachstania naganishii</name>
    <dbReference type="NCBI Taxonomy" id="1071383"/>
    <lineage>
        <taxon>Eukaryota</taxon>
        <taxon>Fungi</taxon>
        <taxon>Dikarya</taxon>
        <taxon>Ascomycota</taxon>
        <taxon>Saccharomycotina</taxon>
        <taxon>Saccharomycetes</taxon>
        <taxon>Saccharomycetales</taxon>
        <taxon>Saccharomycetaceae</taxon>
        <taxon>Huiozyma</taxon>
    </lineage>
</organism>
<dbReference type="GO" id="GO:0006401">
    <property type="term" value="P:RNA catabolic process"/>
    <property type="evidence" value="ECO:0007669"/>
    <property type="project" value="EnsemblFungi"/>
</dbReference>
<dbReference type="OMA" id="YVMPNQV"/>
<evidence type="ECO:0000313" key="21">
    <source>
        <dbReference type="Proteomes" id="UP000006310"/>
    </source>
</evidence>
<dbReference type="GO" id="GO:0004529">
    <property type="term" value="F:DNA exonuclease activity"/>
    <property type="evidence" value="ECO:0007669"/>
    <property type="project" value="EnsemblFungi"/>
</dbReference>
<evidence type="ECO:0000256" key="7">
    <source>
        <dbReference type="ARBA" id="ARBA00022723"/>
    </source>
</evidence>
<dbReference type="InterPro" id="IPR018524">
    <property type="entry name" value="DNA/RNA_endonuclease_AS"/>
</dbReference>
<dbReference type="EMBL" id="HE978315">
    <property type="protein sequence ID" value="CCK68601.1"/>
    <property type="molecule type" value="Genomic_DNA"/>
</dbReference>
<dbReference type="GO" id="GO:0046872">
    <property type="term" value="F:metal ion binding"/>
    <property type="evidence" value="ECO:0007669"/>
    <property type="project" value="UniProtKB-KW"/>
</dbReference>
<evidence type="ECO:0000256" key="5">
    <source>
        <dbReference type="ARBA" id="ARBA00011738"/>
    </source>
</evidence>
<evidence type="ECO:0000256" key="15">
    <source>
        <dbReference type="PIRSR" id="PIRSR640255-1"/>
    </source>
</evidence>
<sequence>MSVRPLLTGVVGLSAGCGLTYFCLKRREVGVPTIATAPRPVSSQGGVPSVKLNPSEFFKYGFPGPVHDLEDKYQFISCYNRQTRNPYWVLEHLTPECLSSRNADRKGSVFKEDEQIPEMFRAKLQDYFRSGFDRGHQVPAADAKFSQDSMDDTFYLTNMCPQVGEGFNRDYWAHFEYFCRGLTKKYNDVKIMTGPMYLPKRDPKDGKFRVSYEVIGNPPNIAVPTHFFKLIVAEHPRDGSASGDGKIAVAAFVMPNAPIANETPLTSFEVPVNALERSTGLQLLGKAPINKVVPLCKQVECRITVRVFNNSMKSLPPKK</sequence>
<dbReference type="GO" id="GO:0005829">
    <property type="term" value="C:cytosol"/>
    <property type="evidence" value="ECO:0007669"/>
    <property type="project" value="EnsemblFungi"/>
</dbReference>
<comment type="similarity">
    <text evidence="4 17">Belongs to the DNA/RNA non-specific endonuclease family.</text>
</comment>
<evidence type="ECO:0000256" key="6">
    <source>
        <dbReference type="ARBA" id="ARBA00022722"/>
    </source>
</evidence>